<protein>
    <submittedName>
        <fullName evidence="2">MarR family transcriptional regulator</fullName>
    </submittedName>
</protein>
<dbReference type="PANTHER" id="PTHR33164">
    <property type="entry name" value="TRANSCRIPTIONAL REGULATOR, MARR FAMILY"/>
    <property type="match status" value="1"/>
</dbReference>
<dbReference type="EMBL" id="JACCKX010000001">
    <property type="protein sequence ID" value="NZA02558.1"/>
    <property type="molecule type" value="Genomic_DNA"/>
</dbReference>
<dbReference type="Gene3D" id="1.10.10.10">
    <property type="entry name" value="Winged helix-like DNA-binding domain superfamily/Winged helix DNA-binding domain"/>
    <property type="match status" value="1"/>
</dbReference>
<evidence type="ECO:0000259" key="1">
    <source>
        <dbReference type="PROSITE" id="PS50995"/>
    </source>
</evidence>
<proteinExistence type="predicted"/>
<dbReference type="GO" id="GO:0003700">
    <property type="term" value="F:DNA-binding transcription factor activity"/>
    <property type="evidence" value="ECO:0007669"/>
    <property type="project" value="InterPro"/>
</dbReference>
<dbReference type="InterPro" id="IPR036390">
    <property type="entry name" value="WH_DNA-bd_sf"/>
</dbReference>
<dbReference type="PANTHER" id="PTHR33164:SF104">
    <property type="entry name" value="TRANSCRIPTIONAL REGULATORY PROTEIN"/>
    <property type="match status" value="1"/>
</dbReference>
<dbReference type="RefSeq" id="WP_180550882.1">
    <property type="nucleotide sequence ID" value="NZ_JACCKX010000001.1"/>
</dbReference>
<dbReference type="PRINTS" id="PR00598">
    <property type="entry name" value="HTHMARR"/>
</dbReference>
<accession>A0A853IYD5</accession>
<dbReference type="SUPFAM" id="SSF46785">
    <property type="entry name" value="Winged helix' DNA-binding domain"/>
    <property type="match status" value="1"/>
</dbReference>
<dbReference type="InterPro" id="IPR000835">
    <property type="entry name" value="HTH_MarR-typ"/>
</dbReference>
<dbReference type="GO" id="GO:0006950">
    <property type="term" value="P:response to stress"/>
    <property type="evidence" value="ECO:0007669"/>
    <property type="project" value="TreeGrafter"/>
</dbReference>
<name>A0A853IYD5_9BURK</name>
<dbReference type="AlphaFoldDB" id="A0A853IYD5"/>
<dbReference type="Pfam" id="PF01047">
    <property type="entry name" value="MarR"/>
    <property type="match status" value="1"/>
</dbReference>
<evidence type="ECO:0000313" key="3">
    <source>
        <dbReference type="Proteomes" id="UP000589716"/>
    </source>
</evidence>
<evidence type="ECO:0000313" key="2">
    <source>
        <dbReference type="EMBL" id="NZA02558.1"/>
    </source>
</evidence>
<gene>
    <name evidence="2" type="ORF">H0I39_13720</name>
</gene>
<sequence>MPTNRLTQPKSLDDMLLYVLWQLQAAARRPVVRLCEAEFGITRREWRMLAQLADSEGMPSSALAERAALDRAQTSRAVSALVQKGLVVRTPRPGNRREVLLHLTERGRALYAALLPRVAAINQELLSVLSETEVATLDALVQRLRAQAERMVED</sequence>
<dbReference type="PROSITE" id="PS50995">
    <property type="entry name" value="HTH_MARR_2"/>
    <property type="match status" value="1"/>
</dbReference>
<dbReference type="SMART" id="SM00347">
    <property type="entry name" value="HTH_MARR"/>
    <property type="match status" value="1"/>
</dbReference>
<keyword evidence="3" id="KW-1185">Reference proteome</keyword>
<feature type="domain" description="HTH marR-type" evidence="1">
    <location>
        <begin position="13"/>
        <end position="146"/>
    </location>
</feature>
<dbReference type="InterPro" id="IPR036388">
    <property type="entry name" value="WH-like_DNA-bd_sf"/>
</dbReference>
<dbReference type="Proteomes" id="UP000589716">
    <property type="component" value="Unassembled WGS sequence"/>
</dbReference>
<reference evidence="2 3" key="1">
    <citation type="submission" date="2020-07" db="EMBL/GenBank/DDBJ databases">
        <authorList>
            <person name="Maaloum M."/>
        </authorList>
    </citation>
    <scope>NUCLEOTIDE SEQUENCE [LARGE SCALE GENOMIC DNA]</scope>
    <source>
        <strain evidence="2 3">GCS-AN-3</strain>
    </source>
</reference>
<comment type="caution">
    <text evidence="2">The sequence shown here is derived from an EMBL/GenBank/DDBJ whole genome shotgun (WGS) entry which is preliminary data.</text>
</comment>
<dbReference type="InterPro" id="IPR039422">
    <property type="entry name" value="MarR/SlyA-like"/>
</dbReference>
<organism evidence="2 3">
    <name type="scientific">Ottowia beijingensis</name>
    <dbReference type="NCBI Taxonomy" id="1207057"/>
    <lineage>
        <taxon>Bacteria</taxon>
        <taxon>Pseudomonadati</taxon>
        <taxon>Pseudomonadota</taxon>
        <taxon>Betaproteobacteria</taxon>
        <taxon>Burkholderiales</taxon>
        <taxon>Comamonadaceae</taxon>
        <taxon>Ottowia</taxon>
    </lineage>
</organism>